<sequence length="340" mass="35627">MPEVEELDDACVEKAFNIVDNGYGHQHESTIPNSTLATINSTVSALGATGIINTTVFNDTARALIANDTFEAILRNLTASVLSIDGDYKSLRYANSANNYTVFNHTTSSILKTIIPFNSSTSSSYLSSSLSFTTAATITSPTTTPGGAIMTPHDLRDFPLNDSSPVSSVTSSLETLLQNLTGVTADIGSAALDPNSTPFSYTDGGFSAPLENAGDTTFNKDFSGERGTKIVQSTAASHPNTKQTDLVAGTSVKASSPSTGSPVSNYYVNLSTTFYDLVNASQSGTSSVVHDPALTNLLSTPPSSNNTTMAAGGVDCSRTLLLLRTALHRTEVRVVVVELV</sequence>
<reference evidence="1 2" key="1">
    <citation type="submission" date="2019-01" db="EMBL/GenBank/DDBJ databases">
        <title>A draft genome assembly of the solar-powered sea slug Elysia chlorotica.</title>
        <authorList>
            <person name="Cai H."/>
            <person name="Li Q."/>
            <person name="Fang X."/>
            <person name="Li J."/>
            <person name="Curtis N.E."/>
            <person name="Altenburger A."/>
            <person name="Shibata T."/>
            <person name="Feng M."/>
            <person name="Maeda T."/>
            <person name="Schwartz J.A."/>
            <person name="Shigenobu S."/>
            <person name="Lundholm N."/>
            <person name="Nishiyama T."/>
            <person name="Yang H."/>
            <person name="Hasebe M."/>
            <person name="Li S."/>
            <person name="Pierce S.K."/>
            <person name="Wang J."/>
        </authorList>
    </citation>
    <scope>NUCLEOTIDE SEQUENCE [LARGE SCALE GENOMIC DNA]</scope>
    <source>
        <strain evidence="1">EC2010</strain>
        <tissue evidence="1">Whole organism of an adult</tissue>
    </source>
</reference>
<organism evidence="1 2">
    <name type="scientific">Elysia chlorotica</name>
    <name type="common">Eastern emerald elysia</name>
    <name type="synonym">Sea slug</name>
    <dbReference type="NCBI Taxonomy" id="188477"/>
    <lineage>
        <taxon>Eukaryota</taxon>
        <taxon>Metazoa</taxon>
        <taxon>Spiralia</taxon>
        <taxon>Lophotrochozoa</taxon>
        <taxon>Mollusca</taxon>
        <taxon>Gastropoda</taxon>
        <taxon>Heterobranchia</taxon>
        <taxon>Euthyneura</taxon>
        <taxon>Panpulmonata</taxon>
        <taxon>Sacoglossa</taxon>
        <taxon>Placobranchoidea</taxon>
        <taxon>Plakobranchidae</taxon>
        <taxon>Elysia</taxon>
    </lineage>
</organism>
<protein>
    <submittedName>
        <fullName evidence="1">Uncharacterized protein</fullName>
    </submittedName>
</protein>
<comment type="caution">
    <text evidence="1">The sequence shown here is derived from an EMBL/GenBank/DDBJ whole genome shotgun (WGS) entry which is preliminary data.</text>
</comment>
<accession>A0A433T6F5</accession>
<dbReference type="EMBL" id="RQTK01000608">
    <property type="protein sequence ID" value="RUS77127.1"/>
    <property type="molecule type" value="Genomic_DNA"/>
</dbReference>
<dbReference type="Proteomes" id="UP000271974">
    <property type="component" value="Unassembled WGS sequence"/>
</dbReference>
<evidence type="ECO:0000313" key="1">
    <source>
        <dbReference type="EMBL" id="RUS77127.1"/>
    </source>
</evidence>
<keyword evidence="2" id="KW-1185">Reference proteome</keyword>
<dbReference type="OrthoDB" id="10648146at2759"/>
<evidence type="ECO:0000313" key="2">
    <source>
        <dbReference type="Proteomes" id="UP000271974"/>
    </source>
</evidence>
<name>A0A433T6F5_ELYCH</name>
<gene>
    <name evidence="1" type="ORF">EGW08_015114</name>
</gene>
<dbReference type="AlphaFoldDB" id="A0A433T6F5"/>
<proteinExistence type="predicted"/>